<dbReference type="Proteomes" id="UP000008177">
    <property type="component" value="Unplaced contigs"/>
</dbReference>
<sequence length="37" mass="4282">MAPTVSASIRSWTIYNSLGFSTRFNVSSDESRELEWR</sequence>
<evidence type="ECO:0000313" key="1">
    <source>
        <dbReference type="EMBL" id="CCD43791.1"/>
    </source>
</evidence>
<evidence type="ECO:0000313" key="2">
    <source>
        <dbReference type="Proteomes" id="UP000008177"/>
    </source>
</evidence>
<dbReference type="HOGENOM" id="CLU_3350953_0_0_1"/>
<name>G2XT77_BOTF4</name>
<gene>
    <name evidence="1" type="ORF">BofuT4_uP010390.1</name>
</gene>
<proteinExistence type="predicted"/>
<protein>
    <submittedName>
        <fullName evidence="1">Uncharacterized protein</fullName>
    </submittedName>
</protein>
<dbReference type="AlphaFoldDB" id="G2XT77"/>
<organism evidence="1 2">
    <name type="scientific">Botryotinia fuckeliana (strain T4)</name>
    <name type="common">Noble rot fungus</name>
    <name type="synonym">Botrytis cinerea</name>
    <dbReference type="NCBI Taxonomy" id="999810"/>
    <lineage>
        <taxon>Eukaryota</taxon>
        <taxon>Fungi</taxon>
        <taxon>Dikarya</taxon>
        <taxon>Ascomycota</taxon>
        <taxon>Pezizomycotina</taxon>
        <taxon>Leotiomycetes</taxon>
        <taxon>Helotiales</taxon>
        <taxon>Sclerotiniaceae</taxon>
        <taxon>Botrytis</taxon>
    </lineage>
</organism>
<dbReference type="EMBL" id="FQ790265">
    <property type="protein sequence ID" value="CCD43791.1"/>
    <property type="molecule type" value="Genomic_DNA"/>
</dbReference>
<dbReference type="InParanoid" id="G2XT77"/>
<accession>G2XT77</accession>
<reference evidence="2" key="1">
    <citation type="journal article" date="2011" name="PLoS Genet.">
        <title>Genomic analysis of the necrotrophic fungal pathogens Sclerotinia sclerotiorum and Botrytis cinerea.</title>
        <authorList>
            <person name="Amselem J."/>
            <person name="Cuomo C.A."/>
            <person name="van Kan J.A."/>
            <person name="Viaud M."/>
            <person name="Benito E.P."/>
            <person name="Couloux A."/>
            <person name="Coutinho P.M."/>
            <person name="de Vries R.P."/>
            <person name="Dyer P.S."/>
            <person name="Fillinger S."/>
            <person name="Fournier E."/>
            <person name="Gout L."/>
            <person name="Hahn M."/>
            <person name="Kohn L."/>
            <person name="Lapalu N."/>
            <person name="Plummer K.M."/>
            <person name="Pradier J.M."/>
            <person name="Quevillon E."/>
            <person name="Sharon A."/>
            <person name="Simon A."/>
            <person name="ten Have A."/>
            <person name="Tudzynski B."/>
            <person name="Tudzynski P."/>
            <person name="Wincker P."/>
            <person name="Andrew M."/>
            <person name="Anthouard V."/>
            <person name="Beever R.E."/>
            <person name="Beffa R."/>
            <person name="Benoit I."/>
            <person name="Bouzid O."/>
            <person name="Brault B."/>
            <person name="Chen Z."/>
            <person name="Choquer M."/>
            <person name="Collemare J."/>
            <person name="Cotton P."/>
            <person name="Danchin E.G."/>
            <person name="Da Silva C."/>
            <person name="Gautier A."/>
            <person name="Giraud C."/>
            <person name="Giraud T."/>
            <person name="Gonzalez C."/>
            <person name="Grossetete S."/>
            <person name="Guldener U."/>
            <person name="Henrissat B."/>
            <person name="Howlett B.J."/>
            <person name="Kodira C."/>
            <person name="Kretschmer M."/>
            <person name="Lappartient A."/>
            <person name="Leroch M."/>
            <person name="Levis C."/>
            <person name="Mauceli E."/>
            <person name="Neuveglise C."/>
            <person name="Oeser B."/>
            <person name="Pearson M."/>
            <person name="Poulain J."/>
            <person name="Poussereau N."/>
            <person name="Quesneville H."/>
            <person name="Rascle C."/>
            <person name="Schumacher J."/>
            <person name="Segurens B."/>
            <person name="Sexton A."/>
            <person name="Silva E."/>
            <person name="Sirven C."/>
            <person name="Soanes D.M."/>
            <person name="Talbot N.J."/>
            <person name="Templeton M."/>
            <person name="Yandava C."/>
            <person name="Yarden O."/>
            <person name="Zeng Q."/>
            <person name="Rollins J.A."/>
            <person name="Lebrun M.H."/>
            <person name="Dickman M."/>
        </authorList>
    </citation>
    <scope>NUCLEOTIDE SEQUENCE [LARGE SCALE GENOMIC DNA]</scope>
    <source>
        <strain evidence="2">T4</strain>
    </source>
</reference>